<keyword evidence="2" id="KW-0378">Hydrolase</keyword>
<evidence type="ECO:0000313" key="2">
    <source>
        <dbReference type="EMBL" id="MDC0679319.1"/>
    </source>
</evidence>
<organism evidence="2 3">
    <name type="scientific">Sorangium atrum</name>
    <dbReference type="NCBI Taxonomy" id="2995308"/>
    <lineage>
        <taxon>Bacteria</taxon>
        <taxon>Pseudomonadati</taxon>
        <taxon>Myxococcota</taxon>
        <taxon>Polyangia</taxon>
        <taxon>Polyangiales</taxon>
        <taxon>Polyangiaceae</taxon>
        <taxon>Sorangium</taxon>
    </lineage>
</organism>
<reference evidence="2 3" key="1">
    <citation type="submission" date="2023-01" db="EMBL/GenBank/DDBJ databases">
        <title>Minimal conservation of predation-associated metabolite biosynthetic gene clusters underscores biosynthetic potential of Myxococcota including descriptions for ten novel species: Archangium lansinium sp. nov., Myxococcus landrumus sp. nov., Nannocystis bai.</title>
        <authorList>
            <person name="Ahearne A."/>
            <person name="Stevens C."/>
            <person name="Dowd S."/>
        </authorList>
    </citation>
    <scope>NUCLEOTIDE SEQUENCE [LARGE SCALE GENOMIC DNA]</scope>
    <source>
        <strain evidence="2 3">WIWO2</strain>
    </source>
</reference>
<gene>
    <name evidence="2" type="ORF">POL72_16365</name>
</gene>
<dbReference type="InterPro" id="IPR000073">
    <property type="entry name" value="AB_hydrolase_1"/>
</dbReference>
<dbReference type="Gene3D" id="3.40.50.1820">
    <property type="entry name" value="alpha/beta hydrolase"/>
    <property type="match status" value="1"/>
</dbReference>
<dbReference type="Proteomes" id="UP001217485">
    <property type="component" value="Unassembled WGS sequence"/>
</dbReference>
<feature type="domain" description="AB hydrolase-1" evidence="1">
    <location>
        <begin position="28"/>
        <end position="247"/>
    </location>
</feature>
<dbReference type="PANTHER" id="PTHR43689">
    <property type="entry name" value="HYDROLASE"/>
    <property type="match status" value="1"/>
</dbReference>
<dbReference type="Pfam" id="PF12697">
    <property type="entry name" value="Abhydrolase_6"/>
    <property type="match status" value="1"/>
</dbReference>
<proteinExistence type="predicted"/>
<evidence type="ECO:0000259" key="1">
    <source>
        <dbReference type="Pfam" id="PF12697"/>
    </source>
</evidence>
<dbReference type="EMBL" id="JAQNDK010000002">
    <property type="protein sequence ID" value="MDC0679319.1"/>
    <property type="molecule type" value="Genomic_DNA"/>
</dbReference>
<dbReference type="RefSeq" id="WP_272096284.1">
    <property type="nucleotide sequence ID" value="NZ_JAQNDK010000002.1"/>
</dbReference>
<dbReference type="GO" id="GO:0016787">
    <property type="term" value="F:hydrolase activity"/>
    <property type="evidence" value="ECO:0007669"/>
    <property type="project" value="UniProtKB-KW"/>
</dbReference>
<dbReference type="InterPro" id="IPR029058">
    <property type="entry name" value="AB_hydrolase_fold"/>
</dbReference>
<protein>
    <submittedName>
        <fullName evidence="2">Alpha/beta fold hydrolase</fullName>
    </submittedName>
</protein>
<dbReference type="PRINTS" id="PR00111">
    <property type="entry name" value="ABHYDROLASE"/>
</dbReference>
<name>A0ABT5C0P6_9BACT</name>
<keyword evidence="3" id="KW-1185">Reference proteome</keyword>
<accession>A0ABT5C0P6</accession>
<evidence type="ECO:0000313" key="3">
    <source>
        <dbReference type="Proteomes" id="UP001217485"/>
    </source>
</evidence>
<comment type="caution">
    <text evidence="2">The sequence shown here is derived from an EMBL/GenBank/DDBJ whole genome shotgun (WGS) entry which is preliminary data.</text>
</comment>
<dbReference type="PANTHER" id="PTHR43689:SF8">
    <property type="entry name" value="ALPHA_BETA-HYDROLASES SUPERFAMILY PROTEIN"/>
    <property type="match status" value="1"/>
</dbReference>
<sequence>MATHTLTMPGHGQLDVTVDAYGAGHPFLLLHGGAGPQSVAGFARTLAERHHARVIVPIHPGFDGTHRPQWLTTIAGLAQLYRALLDDLDLVDVTVVGSSIGGWIAAELALLQSQRISSTLLVDAVGIDVAGQPVADIFSLTLPQLAELSYHNPEPFRIDPASLSDAQRAAMAANRAALRTYGGTMTDPTLRPRLAAISQPTLVLWGDSDGICTPDYGRAYAAAIPGARFALLPNAGHLPQFEAPEPLRKLVWDFAESHATHRSAAR</sequence>
<dbReference type="SUPFAM" id="SSF53474">
    <property type="entry name" value="alpha/beta-Hydrolases"/>
    <property type="match status" value="1"/>
</dbReference>